<gene>
    <name evidence="14" type="ORF">GAYE_SCF19G3936</name>
</gene>
<feature type="transmembrane region" description="Helical" evidence="11">
    <location>
        <begin position="411"/>
        <end position="429"/>
    </location>
</feature>
<feature type="region of interest" description="Disordered" evidence="12">
    <location>
        <begin position="691"/>
        <end position="720"/>
    </location>
</feature>
<feature type="transmembrane region" description="Helical" evidence="11">
    <location>
        <begin position="117"/>
        <end position="137"/>
    </location>
</feature>
<feature type="transmembrane region" description="Helical" evidence="11">
    <location>
        <begin position="344"/>
        <end position="365"/>
    </location>
</feature>
<evidence type="ECO:0000256" key="1">
    <source>
        <dbReference type="ARBA" id="ARBA00004141"/>
    </source>
</evidence>
<dbReference type="PANTHER" id="PTHR11689">
    <property type="entry name" value="CHLORIDE CHANNEL PROTEIN CLC FAMILY MEMBER"/>
    <property type="match status" value="1"/>
</dbReference>
<evidence type="ECO:0000256" key="5">
    <source>
        <dbReference type="ARBA" id="ARBA00022989"/>
    </source>
</evidence>
<accession>A0AAV9IF86</accession>
<organism evidence="14 15">
    <name type="scientific">Galdieria yellowstonensis</name>
    <dbReference type="NCBI Taxonomy" id="3028027"/>
    <lineage>
        <taxon>Eukaryota</taxon>
        <taxon>Rhodophyta</taxon>
        <taxon>Bangiophyceae</taxon>
        <taxon>Galdieriales</taxon>
        <taxon>Galdieriaceae</taxon>
        <taxon>Galdieria</taxon>
    </lineage>
</organism>
<comment type="similarity">
    <text evidence="11">Belongs to the chloride channel (TC 2.A.49) family.</text>
</comment>
<feature type="transmembrane region" description="Helical" evidence="11">
    <location>
        <begin position="166"/>
        <end position="188"/>
    </location>
</feature>
<evidence type="ECO:0000313" key="14">
    <source>
        <dbReference type="EMBL" id="KAK4526025.1"/>
    </source>
</evidence>
<proteinExistence type="inferred from homology"/>
<dbReference type="PRINTS" id="PR00762">
    <property type="entry name" value="CLCHANNEL"/>
</dbReference>
<feature type="transmembrane region" description="Helical" evidence="11">
    <location>
        <begin position="371"/>
        <end position="390"/>
    </location>
</feature>
<keyword evidence="15" id="KW-1185">Reference proteome</keyword>
<evidence type="ECO:0000256" key="12">
    <source>
        <dbReference type="SAM" id="MobiDB-lite"/>
    </source>
</evidence>
<keyword evidence="9 11" id="KW-0868">Chloride</keyword>
<evidence type="ECO:0000256" key="9">
    <source>
        <dbReference type="ARBA" id="ARBA00023214"/>
    </source>
</evidence>
<feature type="domain" description="CBS" evidence="13">
    <location>
        <begin position="823"/>
        <end position="880"/>
    </location>
</feature>
<keyword evidence="2 11" id="KW-0813">Transport</keyword>
<keyword evidence="8 11" id="KW-0472">Membrane</keyword>
<feature type="transmembrane region" description="Helical" evidence="11">
    <location>
        <begin position="491"/>
        <end position="507"/>
    </location>
</feature>
<feature type="compositionally biased region" description="Polar residues" evidence="12">
    <location>
        <begin position="692"/>
        <end position="701"/>
    </location>
</feature>
<dbReference type="SUPFAM" id="SSF81340">
    <property type="entry name" value="Clc chloride channel"/>
    <property type="match status" value="1"/>
</dbReference>
<dbReference type="SUPFAM" id="SSF54631">
    <property type="entry name" value="CBS-domain pair"/>
    <property type="match status" value="1"/>
</dbReference>
<feature type="transmembrane region" description="Helical" evidence="11">
    <location>
        <begin position="514"/>
        <end position="532"/>
    </location>
</feature>
<feature type="compositionally biased region" description="Low complexity" evidence="12">
    <location>
        <begin position="702"/>
        <end position="716"/>
    </location>
</feature>
<keyword evidence="6 11" id="KW-0406">Ion transport</keyword>
<name>A0AAV9IF86_9RHOD</name>
<keyword evidence="5 11" id="KW-1133">Transmembrane helix</keyword>
<evidence type="ECO:0000256" key="11">
    <source>
        <dbReference type="RuleBase" id="RU361221"/>
    </source>
</evidence>
<dbReference type="Proteomes" id="UP001300502">
    <property type="component" value="Unassembled WGS sequence"/>
</dbReference>
<dbReference type="EMBL" id="JANCYU010000036">
    <property type="protein sequence ID" value="KAK4526025.1"/>
    <property type="molecule type" value="Genomic_DNA"/>
</dbReference>
<evidence type="ECO:0000256" key="7">
    <source>
        <dbReference type="ARBA" id="ARBA00023122"/>
    </source>
</evidence>
<dbReference type="Gene3D" id="1.10.3080.10">
    <property type="entry name" value="Clc chloride channel"/>
    <property type="match status" value="1"/>
</dbReference>
<feature type="transmembrane region" description="Helical" evidence="11">
    <location>
        <begin position="552"/>
        <end position="571"/>
    </location>
</feature>
<dbReference type="InterPro" id="IPR000644">
    <property type="entry name" value="CBS_dom"/>
</dbReference>
<comment type="subcellular location">
    <subcellularLocation>
        <location evidence="1 11">Membrane</location>
        <topology evidence="1 11">Multi-pass membrane protein</topology>
    </subcellularLocation>
</comment>
<feature type="transmembrane region" description="Helical" evidence="11">
    <location>
        <begin position="241"/>
        <end position="260"/>
    </location>
</feature>
<feature type="transmembrane region" description="Helical" evidence="11">
    <location>
        <begin position="317"/>
        <end position="337"/>
    </location>
</feature>
<evidence type="ECO:0000256" key="8">
    <source>
        <dbReference type="ARBA" id="ARBA00023136"/>
    </source>
</evidence>
<comment type="caution">
    <text evidence="14">The sequence shown here is derived from an EMBL/GenBank/DDBJ whole genome shotgun (WGS) entry which is preliminary data.</text>
</comment>
<evidence type="ECO:0000259" key="13">
    <source>
        <dbReference type="PROSITE" id="PS51371"/>
    </source>
</evidence>
<sequence>MSSATEDILEATPEFRLLQVSSLSNIYHYVRSSIQTSHSNTISDNDQSTFVSVEIPRTSISSVGSYQTEEHYNDSELVAPPRRTDVYNCVEFHTPASLVNVRWAFPRSPLEQQLFSALHLILAALTGILVGLSALGIEQGVRLIYMAIYKVTQEELIEKRDSFWGALVYFVGFSCCISLVAVCLVVFLSPEAVGSGIPPLKGYINGIQSQQLLSFRTFVAKLFGNMCVVGSGLISGSVAPVSHLGAIIGAGLSQGVFAGLHIRLNWKWFRFYRTEAWKRDFASIGLGAGFAAALEAPLGGMFFSIEMSNAHWHYRLAWIALLGGILATFTMGTLTRLSRGNTLIILEFAEYGSLVSAGMQVYTFMMHTLPFVLLLGVLGGCLGGIAVALLKQLTLWRRRYIQKNYHKILEMLIVNLVINIFRFLLPYWGGECHSLSQFVIIPENTLQQSSKYRDYSRLFCSRGQFNDWAALVYNPIETVLDYLFHSSDTDLLPVGGLFVGIVYYYVFLLFSAGLYAPVGVFIPSFTIGGFLGRLVGKLASYAYPNGSGLDSSIVQASFAVIGSAAFGSGFLRVPMTISLGLLDATQDIRAAFCSLTASVIARSVGELFSEGFFDSQVNLSAMPFLDATITDPHLFYSVRARDVMQRQMATIHVKPKVGDVVLLLQTVEHGAFPVVASSEIATTPYIAEYARSSKSSDGPSVQNEQGSISNNNNNHTIHPENNDWRQQIRRQPARGVIGIISRHILLQLLKTRHYSLSEDSPSTMTATPHSSRASPLQWLPLSQLDEAWPNITDKDAEREILEHYLGGVPSSVLHSTLDLEPYMNPNPFIVSEWSTAADLRAGFRQMGARHILVASSGTGVIDGICTRKDIMPCVLREIAQQKRRRND</sequence>
<keyword evidence="4" id="KW-0677">Repeat</keyword>
<dbReference type="GO" id="GO:0005254">
    <property type="term" value="F:chloride channel activity"/>
    <property type="evidence" value="ECO:0007669"/>
    <property type="project" value="UniProtKB-UniRule"/>
</dbReference>
<keyword evidence="3 11" id="KW-0812">Transmembrane</keyword>
<evidence type="ECO:0000313" key="15">
    <source>
        <dbReference type="Proteomes" id="UP001300502"/>
    </source>
</evidence>
<evidence type="ECO:0000256" key="2">
    <source>
        <dbReference type="ARBA" id="ARBA00022448"/>
    </source>
</evidence>
<dbReference type="InterPro" id="IPR046342">
    <property type="entry name" value="CBS_dom_sf"/>
</dbReference>
<dbReference type="PROSITE" id="PS51371">
    <property type="entry name" value="CBS"/>
    <property type="match status" value="1"/>
</dbReference>
<dbReference type="GO" id="GO:0016020">
    <property type="term" value="C:membrane"/>
    <property type="evidence" value="ECO:0007669"/>
    <property type="project" value="UniProtKB-SubCell"/>
</dbReference>
<dbReference type="Pfam" id="PF00654">
    <property type="entry name" value="Voltage_CLC"/>
    <property type="match status" value="1"/>
</dbReference>
<feature type="transmembrane region" description="Helical" evidence="11">
    <location>
        <begin position="281"/>
        <end position="305"/>
    </location>
</feature>
<dbReference type="InterPro" id="IPR001807">
    <property type="entry name" value="ClC"/>
</dbReference>
<protein>
    <recommendedName>
        <fullName evidence="11">Chloride channel protein</fullName>
    </recommendedName>
</protein>
<dbReference type="PANTHER" id="PTHR11689:SF136">
    <property type="entry name" value="H(+)_CL(-) EXCHANGE TRANSPORTER 7"/>
    <property type="match status" value="1"/>
</dbReference>
<evidence type="ECO:0000256" key="3">
    <source>
        <dbReference type="ARBA" id="ARBA00022692"/>
    </source>
</evidence>
<reference evidence="14 15" key="1">
    <citation type="submission" date="2022-07" db="EMBL/GenBank/DDBJ databases">
        <title>Genome-wide signatures of adaptation to extreme environments.</title>
        <authorList>
            <person name="Cho C.H."/>
            <person name="Yoon H.S."/>
        </authorList>
    </citation>
    <scope>NUCLEOTIDE SEQUENCE [LARGE SCALE GENOMIC DNA]</scope>
    <source>
        <strain evidence="14 15">108.79 E11</strain>
    </source>
</reference>
<evidence type="ECO:0000256" key="4">
    <source>
        <dbReference type="ARBA" id="ARBA00022737"/>
    </source>
</evidence>
<evidence type="ECO:0000256" key="6">
    <source>
        <dbReference type="ARBA" id="ARBA00023065"/>
    </source>
</evidence>
<evidence type="ECO:0000256" key="10">
    <source>
        <dbReference type="PROSITE-ProRule" id="PRU00703"/>
    </source>
</evidence>
<dbReference type="InterPro" id="IPR014743">
    <property type="entry name" value="Cl-channel_core"/>
</dbReference>
<dbReference type="InterPro" id="IPR051280">
    <property type="entry name" value="Cl-channel/antiporter"/>
</dbReference>
<keyword evidence="7 10" id="KW-0129">CBS domain</keyword>
<dbReference type="AlphaFoldDB" id="A0AAV9IF86"/>